<sequence>MQQDLEHLLEGQGLGVSILPGKGRCLFAASRDFYPGEVIMRQDPYVYVPGNSDGESRCDRCLCSGKLSKCSACQVAWYCGSSCQKSDWNMHRLECKALAMVDKDKRKFVTPSLRLMLKLYIRRRLQQDKVIPATVWDNHRLVEALVAHMSELEEKQLVLYAQMANLVNLILQWPDIDIREITESFSKLSCNAHTICDSELRPLGTGLYPVIAIINHSCAPNSVLVFDERTAVVRAVQHISKGSEVFISYIETAASTATRRKALKEQYFFDCLCIRCAKMGTPDDIKESAILEGYRCQDSRCFGFLLRDSENEEFMCQECGQARSKEEMGKIAGEEKDMLEEASTRSNHALSIFKKIENLQEELYHPFSVILLRTREKIIKILMDQEDWTEALGYCRLTISTYERAYPGFHPLLGLQYYTCGKIEWLLGESDDAIKSLSKAVDILRVTHRANSAFVNDLVSRLDEARAEAYYKLSQCT</sequence>
<keyword evidence="2" id="KW-1185">Reference proteome</keyword>
<comment type="caution">
    <text evidence="1">The sequence shown here is derived from an EMBL/GenBank/DDBJ whole genome shotgun (WGS) entry which is preliminary data.</text>
</comment>
<name>A0ACB9QKS5_9MYRT</name>
<dbReference type="EMBL" id="CM042885">
    <property type="protein sequence ID" value="KAI4367111.1"/>
    <property type="molecule type" value="Genomic_DNA"/>
</dbReference>
<dbReference type="Proteomes" id="UP001057402">
    <property type="component" value="Chromosome 6"/>
</dbReference>
<evidence type="ECO:0000313" key="1">
    <source>
        <dbReference type="EMBL" id="KAI4367111.1"/>
    </source>
</evidence>
<reference evidence="2" key="1">
    <citation type="journal article" date="2023" name="Front. Plant Sci.">
        <title>Chromosomal-level genome assembly of Melastoma candidum provides insights into trichome evolution.</title>
        <authorList>
            <person name="Zhong Y."/>
            <person name="Wu W."/>
            <person name="Sun C."/>
            <person name="Zou P."/>
            <person name="Liu Y."/>
            <person name="Dai S."/>
            <person name="Zhou R."/>
        </authorList>
    </citation>
    <scope>NUCLEOTIDE SEQUENCE [LARGE SCALE GENOMIC DNA]</scope>
</reference>
<proteinExistence type="predicted"/>
<evidence type="ECO:0000313" key="2">
    <source>
        <dbReference type="Proteomes" id="UP001057402"/>
    </source>
</evidence>
<gene>
    <name evidence="1" type="ORF">MLD38_022882</name>
</gene>
<organism evidence="1 2">
    <name type="scientific">Melastoma candidum</name>
    <dbReference type="NCBI Taxonomy" id="119954"/>
    <lineage>
        <taxon>Eukaryota</taxon>
        <taxon>Viridiplantae</taxon>
        <taxon>Streptophyta</taxon>
        <taxon>Embryophyta</taxon>
        <taxon>Tracheophyta</taxon>
        <taxon>Spermatophyta</taxon>
        <taxon>Magnoliopsida</taxon>
        <taxon>eudicotyledons</taxon>
        <taxon>Gunneridae</taxon>
        <taxon>Pentapetalae</taxon>
        <taxon>rosids</taxon>
        <taxon>malvids</taxon>
        <taxon>Myrtales</taxon>
        <taxon>Melastomataceae</taxon>
        <taxon>Melastomatoideae</taxon>
        <taxon>Melastomateae</taxon>
        <taxon>Melastoma</taxon>
    </lineage>
</organism>
<accession>A0ACB9QKS5</accession>
<protein>
    <submittedName>
        <fullName evidence="1">Uncharacterized protein</fullName>
    </submittedName>
</protein>